<evidence type="ECO:0000256" key="1">
    <source>
        <dbReference type="SAM" id="MobiDB-lite"/>
    </source>
</evidence>
<dbReference type="STRING" id="1492898.SY85_21005"/>
<gene>
    <name evidence="2" type="ORF">SY85_21005</name>
</gene>
<reference evidence="2 3" key="2">
    <citation type="journal article" date="2016" name="Int. J. Syst. Evol. Microbiol.">
        <title>Flavisolibacter tropicus sp. nov., isolated from tropical soil.</title>
        <authorList>
            <person name="Lee J.J."/>
            <person name="Kang M.S."/>
            <person name="Kim G.S."/>
            <person name="Lee C.S."/>
            <person name="Lim S."/>
            <person name="Lee J."/>
            <person name="Roh S.H."/>
            <person name="Kang H."/>
            <person name="Ha J.M."/>
            <person name="Bae S."/>
            <person name="Jung H.Y."/>
            <person name="Kim M.K."/>
        </authorList>
    </citation>
    <scope>NUCLEOTIDE SEQUENCE [LARGE SCALE GENOMIC DNA]</scope>
    <source>
        <strain evidence="2 3">LCS9</strain>
    </source>
</reference>
<dbReference type="Proteomes" id="UP000077177">
    <property type="component" value="Chromosome"/>
</dbReference>
<feature type="compositionally biased region" description="Basic and acidic residues" evidence="1">
    <location>
        <begin position="102"/>
        <end position="113"/>
    </location>
</feature>
<evidence type="ECO:0000313" key="3">
    <source>
        <dbReference type="Proteomes" id="UP000077177"/>
    </source>
</evidence>
<dbReference type="KEGG" id="fla:SY85_21005"/>
<organism evidence="2 3">
    <name type="scientific">Flavisolibacter tropicus</name>
    <dbReference type="NCBI Taxonomy" id="1492898"/>
    <lineage>
        <taxon>Bacteria</taxon>
        <taxon>Pseudomonadati</taxon>
        <taxon>Bacteroidota</taxon>
        <taxon>Chitinophagia</taxon>
        <taxon>Chitinophagales</taxon>
        <taxon>Chitinophagaceae</taxon>
        <taxon>Flavisolibacter</taxon>
    </lineage>
</organism>
<evidence type="ECO:0000313" key="2">
    <source>
        <dbReference type="EMBL" id="ANE52590.1"/>
    </source>
</evidence>
<feature type="region of interest" description="Disordered" evidence="1">
    <location>
        <begin position="83"/>
        <end position="113"/>
    </location>
</feature>
<accession>A0A172TZU8</accession>
<protein>
    <submittedName>
        <fullName evidence="2">Uncharacterized protein</fullName>
    </submittedName>
</protein>
<dbReference type="AlphaFoldDB" id="A0A172TZU8"/>
<reference evidence="3" key="1">
    <citation type="submission" date="2015-01" db="EMBL/GenBank/DDBJ databases">
        <title>Flavisolibacter sp./LCS9/ whole genome sequencing.</title>
        <authorList>
            <person name="Kim M.K."/>
            <person name="Srinivasan S."/>
            <person name="Lee J.-J."/>
        </authorList>
    </citation>
    <scope>NUCLEOTIDE SEQUENCE [LARGE SCALE GENOMIC DNA]</scope>
    <source>
        <strain evidence="3">LCS9</strain>
    </source>
</reference>
<name>A0A172TZU8_9BACT</name>
<sequence length="113" mass="12809">MEGQTKKNESMIRGSPKTQFPILFYLPGGNPIKAFASQISIYFKLGHLSFIYRFLALLVAYRGPFVRISSRLLRDLFETASEISEEAPKDSRSRPKQIPKRGGGDRQKSGKEE</sequence>
<dbReference type="EMBL" id="CP011390">
    <property type="protein sequence ID" value="ANE52590.1"/>
    <property type="molecule type" value="Genomic_DNA"/>
</dbReference>
<proteinExistence type="predicted"/>
<keyword evidence="3" id="KW-1185">Reference proteome</keyword>